<dbReference type="InterPro" id="IPR031730">
    <property type="entry name" value="Carbam_trans_C"/>
</dbReference>
<evidence type="ECO:0000313" key="4">
    <source>
        <dbReference type="EMBL" id="QDT59882.1"/>
    </source>
</evidence>
<evidence type="ECO:0000259" key="3">
    <source>
        <dbReference type="Pfam" id="PF16861"/>
    </source>
</evidence>
<sequence length="581" mass="63732">MTVVLGISAFFHDSAAALLIDGHLVAAAQQERFSRLKHDSGFPVDAINSCLQSASIDLADVDYVTFHEKPIRKFDRILTTAVHSAPHGYGVFRKAIPAWLQTKLHLPRVARRHLGKRFTGRYLYADHHLSHAASAFYPSPFEEAAIVTVDGVGQWSTTCLGQGQGNRVQLNHQLSFPHSLGLLYSAFTSYLGFRINGGEYKVMGLAGYGQPIYRQAILENLIDLKPDGSFRLDMDFFRFADGLTMTTQKFANLFGLPARTAESELSQQHQDIAASIQSVTASVVLRLAEQARIRSKQQNLVLAGGVAMNSVANGKLLSDSGFEQVWVQPAAGDAGGALGAAWLTWHQALGQPIASESIDLQSGSRLGPAFTDTEIRQAIDRFQRDTPQPSSVPALSKSQLLDQVCQRLTAGQIVGWFQGRMEFGDRALGGRSLLADPRAPNVKQRLNQTVKRREEFRPFAPAVLEEHAHELFKLQANQSSPYMSFVVPVRQGVQQTYPAITHVDGTARVQTVSSETNPDFHALLECFFERTGCPMLVNTSFNVRSEPIVCSPTDALQCFQNTEIDALAIGNFLLAKPGATL</sequence>
<dbReference type="AlphaFoldDB" id="A0A517SUS8"/>
<evidence type="ECO:0000313" key="5">
    <source>
        <dbReference type="Proteomes" id="UP000315003"/>
    </source>
</evidence>
<dbReference type="InterPro" id="IPR043129">
    <property type="entry name" value="ATPase_NBD"/>
</dbReference>
<dbReference type="OrthoDB" id="9780777at2"/>
<dbReference type="SUPFAM" id="SSF53067">
    <property type="entry name" value="Actin-like ATPase domain"/>
    <property type="match status" value="1"/>
</dbReference>
<feature type="domain" description="Carbamoyltransferase C-terminal" evidence="3">
    <location>
        <begin position="406"/>
        <end position="576"/>
    </location>
</feature>
<dbReference type="EMBL" id="CP036272">
    <property type="protein sequence ID" value="QDT59882.1"/>
    <property type="molecule type" value="Genomic_DNA"/>
</dbReference>
<evidence type="ECO:0000256" key="1">
    <source>
        <dbReference type="ARBA" id="ARBA00006129"/>
    </source>
</evidence>
<name>A0A517SUS8_9BACT</name>
<comment type="similarity">
    <text evidence="1">Belongs to the NodU/CmcH family.</text>
</comment>
<keyword evidence="5" id="KW-1185">Reference proteome</keyword>
<dbReference type="Gene3D" id="3.90.870.20">
    <property type="entry name" value="Carbamoyltransferase, C-terminal domain"/>
    <property type="match status" value="1"/>
</dbReference>
<keyword evidence="4" id="KW-0808">Transferase</keyword>
<gene>
    <name evidence="4" type="primary">novN</name>
    <name evidence="4" type="ORF">SV7mr_23950</name>
</gene>
<dbReference type="Pfam" id="PF16861">
    <property type="entry name" value="Carbam_trans_C"/>
    <property type="match status" value="1"/>
</dbReference>
<dbReference type="PANTHER" id="PTHR34847:SF1">
    <property type="entry name" value="NODULATION PROTEIN U"/>
    <property type="match status" value="1"/>
</dbReference>
<dbReference type="Gene3D" id="3.30.420.40">
    <property type="match status" value="2"/>
</dbReference>
<dbReference type="Proteomes" id="UP000315003">
    <property type="component" value="Chromosome"/>
</dbReference>
<evidence type="ECO:0000259" key="2">
    <source>
        <dbReference type="Pfam" id="PF02543"/>
    </source>
</evidence>
<dbReference type="EC" id="2.1.3.12" evidence="4"/>
<organism evidence="4 5">
    <name type="scientific">Stieleria bergensis</name>
    <dbReference type="NCBI Taxonomy" id="2528025"/>
    <lineage>
        <taxon>Bacteria</taxon>
        <taxon>Pseudomonadati</taxon>
        <taxon>Planctomycetota</taxon>
        <taxon>Planctomycetia</taxon>
        <taxon>Pirellulales</taxon>
        <taxon>Pirellulaceae</taxon>
        <taxon>Stieleria</taxon>
    </lineage>
</organism>
<dbReference type="CDD" id="cd24098">
    <property type="entry name" value="ASKHA_NBD_TobZ_N"/>
    <property type="match status" value="1"/>
</dbReference>
<accession>A0A517SUS8</accession>
<dbReference type="PANTHER" id="PTHR34847">
    <property type="entry name" value="NODULATION PROTEIN U"/>
    <property type="match status" value="1"/>
</dbReference>
<feature type="domain" description="Carbamoyltransferase" evidence="2">
    <location>
        <begin position="4"/>
        <end position="341"/>
    </location>
</feature>
<reference evidence="4 5" key="1">
    <citation type="submission" date="2019-02" db="EMBL/GenBank/DDBJ databases">
        <title>Deep-cultivation of Planctomycetes and their phenomic and genomic characterization uncovers novel biology.</title>
        <authorList>
            <person name="Wiegand S."/>
            <person name="Jogler M."/>
            <person name="Boedeker C."/>
            <person name="Pinto D."/>
            <person name="Vollmers J."/>
            <person name="Rivas-Marin E."/>
            <person name="Kohn T."/>
            <person name="Peeters S.H."/>
            <person name="Heuer A."/>
            <person name="Rast P."/>
            <person name="Oberbeckmann S."/>
            <person name="Bunk B."/>
            <person name="Jeske O."/>
            <person name="Meyerdierks A."/>
            <person name="Storesund J.E."/>
            <person name="Kallscheuer N."/>
            <person name="Luecker S."/>
            <person name="Lage O.M."/>
            <person name="Pohl T."/>
            <person name="Merkel B.J."/>
            <person name="Hornburger P."/>
            <person name="Mueller R.-W."/>
            <person name="Bruemmer F."/>
            <person name="Labrenz M."/>
            <person name="Spormann A.M."/>
            <person name="Op den Camp H."/>
            <person name="Overmann J."/>
            <person name="Amann R."/>
            <person name="Jetten M.S.M."/>
            <person name="Mascher T."/>
            <person name="Medema M.H."/>
            <person name="Devos D.P."/>
            <person name="Kaster A.-K."/>
            <person name="Ovreas L."/>
            <person name="Rohde M."/>
            <person name="Galperin M.Y."/>
            <person name="Jogler C."/>
        </authorList>
    </citation>
    <scope>NUCLEOTIDE SEQUENCE [LARGE SCALE GENOMIC DNA]</scope>
    <source>
        <strain evidence="4 5">SV_7m_r</strain>
    </source>
</reference>
<dbReference type="InterPro" id="IPR038152">
    <property type="entry name" value="Carbam_trans_C_sf"/>
</dbReference>
<proteinExistence type="inferred from homology"/>
<dbReference type="InterPro" id="IPR051338">
    <property type="entry name" value="NodU/CmcH_Carbamoyltrnsfr"/>
</dbReference>
<dbReference type="Pfam" id="PF02543">
    <property type="entry name" value="Carbam_trans_N"/>
    <property type="match status" value="1"/>
</dbReference>
<dbReference type="InterPro" id="IPR003696">
    <property type="entry name" value="Carbtransf_dom"/>
</dbReference>
<protein>
    <submittedName>
        <fullName evidence="4">Decarbamoylnovobiocin carbamoyltransferase</fullName>
        <ecNumber evidence="4">2.1.3.12</ecNumber>
    </submittedName>
</protein>
<dbReference type="RefSeq" id="WP_145272026.1">
    <property type="nucleotide sequence ID" value="NZ_CP036272.1"/>
</dbReference>
<dbReference type="GO" id="GO:0016740">
    <property type="term" value="F:transferase activity"/>
    <property type="evidence" value="ECO:0007669"/>
    <property type="project" value="UniProtKB-KW"/>
</dbReference>